<dbReference type="Proteomes" id="UP000594118">
    <property type="component" value="Chromosome"/>
</dbReference>
<dbReference type="RefSeq" id="WP_193083045.1">
    <property type="nucleotide sequence ID" value="NZ_CP045201.1"/>
</dbReference>
<dbReference type="Pfam" id="PF00440">
    <property type="entry name" value="TetR_N"/>
    <property type="match status" value="1"/>
</dbReference>
<feature type="DNA-binding region" description="H-T-H motif" evidence="2">
    <location>
        <begin position="33"/>
        <end position="52"/>
    </location>
</feature>
<dbReference type="InterPro" id="IPR009057">
    <property type="entry name" value="Homeodomain-like_sf"/>
</dbReference>
<sequence>MARTAGSTSSETGHRLRQAAVALFARHGYAAVSMRQIAAATGVQVGALYNHTADKQSLLFDLLSDHMDALLAALEAEALPDDPLAALEAFTRFHLRYHAARPDAVFIAYMELRNLTPDNFARVEAQRRAYEAQLEDILRRGSKAEVMRFDDAKLACLAIIALLTGVTTWFRADGRLRQSEVEDIYWSMTRRLVSA</sequence>
<evidence type="ECO:0000259" key="3">
    <source>
        <dbReference type="PROSITE" id="PS50977"/>
    </source>
</evidence>
<protein>
    <submittedName>
        <fullName evidence="4">TetR family transcriptional regulator</fullName>
    </submittedName>
</protein>
<keyword evidence="1 2" id="KW-0238">DNA-binding</keyword>
<evidence type="ECO:0000313" key="5">
    <source>
        <dbReference type="Proteomes" id="UP000594118"/>
    </source>
</evidence>
<dbReference type="Gene3D" id="1.10.357.10">
    <property type="entry name" value="Tetracycline Repressor, domain 2"/>
    <property type="match status" value="1"/>
</dbReference>
<evidence type="ECO:0000256" key="2">
    <source>
        <dbReference type="PROSITE-ProRule" id="PRU00335"/>
    </source>
</evidence>
<dbReference type="AlphaFoldDB" id="A0A7L9WLK8"/>
<dbReference type="GO" id="GO:0000976">
    <property type="term" value="F:transcription cis-regulatory region binding"/>
    <property type="evidence" value="ECO:0007669"/>
    <property type="project" value="TreeGrafter"/>
</dbReference>
<dbReference type="GO" id="GO:0003700">
    <property type="term" value="F:DNA-binding transcription factor activity"/>
    <property type="evidence" value="ECO:0007669"/>
    <property type="project" value="TreeGrafter"/>
</dbReference>
<evidence type="ECO:0000313" key="4">
    <source>
        <dbReference type="EMBL" id="QOL80724.1"/>
    </source>
</evidence>
<reference evidence="4 5" key="1">
    <citation type="submission" date="2019-10" db="EMBL/GenBank/DDBJ databases">
        <title>Pseudopuniceibacterium sp. HQ09 islated from Antarctica.</title>
        <authorList>
            <person name="Liao L."/>
            <person name="Su S."/>
            <person name="Chen B."/>
            <person name="Yu Y."/>
        </authorList>
    </citation>
    <scope>NUCLEOTIDE SEQUENCE [LARGE SCALE GENOMIC DNA]</scope>
    <source>
        <strain evidence="4 5">HQ09</strain>
    </source>
</reference>
<evidence type="ECO:0000256" key="1">
    <source>
        <dbReference type="ARBA" id="ARBA00023125"/>
    </source>
</evidence>
<proteinExistence type="predicted"/>
<gene>
    <name evidence="4" type="ORF">F3W81_07795</name>
</gene>
<dbReference type="KEGG" id="pshq:F3W81_07795"/>
<name>A0A7L9WLK8_9RHOB</name>
<dbReference type="InterPro" id="IPR001647">
    <property type="entry name" value="HTH_TetR"/>
</dbReference>
<dbReference type="InterPro" id="IPR050109">
    <property type="entry name" value="HTH-type_TetR-like_transc_reg"/>
</dbReference>
<dbReference type="SUPFAM" id="SSF48498">
    <property type="entry name" value="Tetracyclin repressor-like, C-terminal domain"/>
    <property type="match status" value="1"/>
</dbReference>
<dbReference type="PANTHER" id="PTHR30055">
    <property type="entry name" value="HTH-TYPE TRANSCRIPTIONAL REGULATOR RUTR"/>
    <property type="match status" value="1"/>
</dbReference>
<dbReference type="PRINTS" id="PR00455">
    <property type="entry name" value="HTHTETR"/>
</dbReference>
<dbReference type="PANTHER" id="PTHR30055:SF237">
    <property type="entry name" value="TRANSCRIPTIONAL REPRESSOR MCE3R"/>
    <property type="match status" value="1"/>
</dbReference>
<feature type="domain" description="HTH tetR-type" evidence="3">
    <location>
        <begin position="10"/>
        <end position="70"/>
    </location>
</feature>
<keyword evidence="5" id="KW-1185">Reference proteome</keyword>
<dbReference type="InterPro" id="IPR041490">
    <property type="entry name" value="KstR2_TetR_C"/>
</dbReference>
<dbReference type="Pfam" id="PF17932">
    <property type="entry name" value="TetR_C_24"/>
    <property type="match status" value="1"/>
</dbReference>
<dbReference type="PROSITE" id="PS50977">
    <property type="entry name" value="HTH_TETR_2"/>
    <property type="match status" value="1"/>
</dbReference>
<dbReference type="EMBL" id="CP045201">
    <property type="protein sequence ID" value="QOL80724.1"/>
    <property type="molecule type" value="Genomic_DNA"/>
</dbReference>
<dbReference type="InterPro" id="IPR036271">
    <property type="entry name" value="Tet_transcr_reg_TetR-rel_C_sf"/>
</dbReference>
<organism evidence="4 5">
    <name type="scientific">Pseudooceanicola spongiae</name>
    <dbReference type="NCBI Taxonomy" id="2613965"/>
    <lineage>
        <taxon>Bacteria</taxon>
        <taxon>Pseudomonadati</taxon>
        <taxon>Pseudomonadota</taxon>
        <taxon>Alphaproteobacteria</taxon>
        <taxon>Rhodobacterales</taxon>
        <taxon>Paracoccaceae</taxon>
        <taxon>Pseudooceanicola</taxon>
    </lineage>
</organism>
<accession>A0A7L9WLK8</accession>
<dbReference type="SUPFAM" id="SSF46689">
    <property type="entry name" value="Homeodomain-like"/>
    <property type="match status" value="1"/>
</dbReference>